<gene>
    <name evidence="2" type="ORF">K0504_08495</name>
</gene>
<evidence type="ECO:0000313" key="2">
    <source>
        <dbReference type="EMBL" id="MBW8191070.1"/>
    </source>
</evidence>
<name>A0ABS7EFP0_9GAMM</name>
<feature type="compositionally biased region" description="Basic and acidic residues" evidence="1">
    <location>
        <begin position="35"/>
        <end position="54"/>
    </location>
</feature>
<organism evidence="2 3">
    <name type="scientific">Neiella holothuriorum</name>
    <dbReference type="NCBI Taxonomy" id="2870530"/>
    <lineage>
        <taxon>Bacteria</taxon>
        <taxon>Pseudomonadati</taxon>
        <taxon>Pseudomonadota</taxon>
        <taxon>Gammaproteobacteria</taxon>
        <taxon>Alteromonadales</taxon>
        <taxon>Echinimonadaceae</taxon>
        <taxon>Neiella</taxon>
    </lineage>
</organism>
<sequence>MTFFERHESKTSPNRHHNYRKEDSAVVYTDSTSLTKEKRERHHKQDGFKIERAGSFRSQHGFSPGQSANK</sequence>
<dbReference type="Proteomes" id="UP001166251">
    <property type="component" value="Unassembled WGS sequence"/>
</dbReference>
<evidence type="ECO:0000256" key="1">
    <source>
        <dbReference type="SAM" id="MobiDB-lite"/>
    </source>
</evidence>
<feature type="region of interest" description="Disordered" evidence="1">
    <location>
        <begin position="1"/>
        <end position="70"/>
    </location>
</feature>
<evidence type="ECO:0000313" key="3">
    <source>
        <dbReference type="Proteomes" id="UP001166251"/>
    </source>
</evidence>
<dbReference type="EMBL" id="JAHZSS010000008">
    <property type="protein sequence ID" value="MBW8191070.1"/>
    <property type="molecule type" value="Genomic_DNA"/>
</dbReference>
<feature type="compositionally biased region" description="Polar residues" evidence="1">
    <location>
        <begin position="56"/>
        <end position="70"/>
    </location>
</feature>
<protein>
    <submittedName>
        <fullName evidence="2">Uncharacterized protein</fullName>
    </submittedName>
</protein>
<comment type="caution">
    <text evidence="2">The sequence shown here is derived from an EMBL/GenBank/DDBJ whole genome shotgun (WGS) entry which is preliminary data.</text>
</comment>
<keyword evidence="3" id="KW-1185">Reference proteome</keyword>
<feature type="compositionally biased region" description="Basic and acidic residues" evidence="1">
    <location>
        <begin position="1"/>
        <end position="10"/>
    </location>
</feature>
<reference evidence="2" key="1">
    <citation type="submission" date="2021-07" db="EMBL/GenBank/DDBJ databases">
        <title>Neiella marina sp. nov., isolated from the intestinal content of sea cucumber Apostichopus japonicus.</title>
        <authorList>
            <person name="Bai X."/>
        </authorList>
    </citation>
    <scope>NUCLEOTIDE SEQUENCE</scope>
    <source>
        <strain evidence="2">126</strain>
    </source>
</reference>
<dbReference type="RefSeq" id="WP_220103753.1">
    <property type="nucleotide sequence ID" value="NZ_JAHZSS010000008.1"/>
</dbReference>
<accession>A0ABS7EFP0</accession>
<proteinExistence type="predicted"/>